<dbReference type="InterPro" id="IPR029063">
    <property type="entry name" value="SAM-dependent_MTases_sf"/>
</dbReference>
<dbReference type="PANTHER" id="PTHR43464:SF19">
    <property type="entry name" value="UBIQUINONE BIOSYNTHESIS O-METHYLTRANSFERASE, MITOCHONDRIAL"/>
    <property type="match status" value="1"/>
</dbReference>
<dbReference type="EMBL" id="JFKB01000020">
    <property type="protein sequence ID" value="OSQ44291.1"/>
    <property type="molecule type" value="Genomic_DNA"/>
</dbReference>
<gene>
    <name evidence="5" type="ORF">TALK_19295</name>
</gene>
<dbReference type="OrthoDB" id="9765084at2"/>
<dbReference type="Proteomes" id="UP000193396">
    <property type="component" value="Unassembled WGS sequence"/>
</dbReference>
<dbReference type="AlphaFoldDB" id="A0A1Y2L9N5"/>
<feature type="domain" description="Methyltransferase" evidence="4">
    <location>
        <begin position="45"/>
        <end position="138"/>
    </location>
</feature>
<dbReference type="RefSeq" id="WP_085620794.1">
    <property type="nucleotide sequence ID" value="NZ_JFKB01000020.1"/>
</dbReference>
<dbReference type="GO" id="GO:0032259">
    <property type="term" value="P:methylation"/>
    <property type="evidence" value="ECO:0007669"/>
    <property type="project" value="UniProtKB-KW"/>
</dbReference>
<keyword evidence="2" id="KW-0808">Transferase</keyword>
<comment type="caution">
    <text evidence="5">The sequence shown here is derived from an EMBL/GenBank/DDBJ whole genome shotgun (WGS) entry which is preliminary data.</text>
</comment>
<organism evidence="5 6">
    <name type="scientific">Thalassospira alkalitolerans</name>
    <dbReference type="NCBI Taxonomy" id="1293890"/>
    <lineage>
        <taxon>Bacteria</taxon>
        <taxon>Pseudomonadati</taxon>
        <taxon>Pseudomonadota</taxon>
        <taxon>Alphaproteobacteria</taxon>
        <taxon>Rhodospirillales</taxon>
        <taxon>Thalassospiraceae</taxon>
        <taxon>Thalassospira</taxon>
    </lineage>
</organism>
<evidence type="ECO:0000313" key="6">
    <source>
        <dbReference type="Proteomes" id="UP000193396"/>
    </source>
</evidence>
<dbReference type="GO" id="GO:0008168">
    <property type="term" value="F:methyltransferase activity"/>
    <property type="evidence" value="ECO:0007669"/>
    <property type="project" value="UniProtKB-KW"/>
</dbReference>
<accession>A0A1Y2L9N5</accession>
<evidence type="ECO:0000256" key="3">
    <source>
        <dbReference type="ARBA" id="ARBA00022691"/>
    </source>
</evidence>
<evidence type="ECO:0000313" key="5">
    <source>
        <dbReference type="EMBL" id="OSQ44291.1"/>
    </source>
</evidence>
<dbReference type="InterPro" id="IPR041698">
    <property type="entry name" value="Methyltransf_25"/>
</dbReference>
<dbReference type="PANTHER" id="PTHR43464">
    <property type="entry name" value="METHYLTRANSFERASE"/>
    <property type="match status" value="1"/>
</dbReference>
<keyword evidence="1" id="KW-0489">Methyltransferase</keyword>
<keyword evidence="6" id="KW-1185">Reference proteome</keyword>
<protein>
    <recommendedName>
        <fullName evidence="4">Methyltransferase domain-containing protein</fullName>
    </recommendedName>
</protein>
<dbReference type="Pfam" id="PF13649">
    <property type="entry name" value="Methyltransf_25"/>
    <property type="match status" value="1"/>
</dbReference>
<evidence type="ECO:0000259" key="4">
    <source>
        <dbReference type="Pfam" id="PF13649"/>
    </source>
</evidence>
<dbReference type="Gene3D" id="3.40.50.150">
    <property type="entry name" value="Vaccinia Virus protein VP39"/>
    <property type="match status" value="1"/>
</dbReference>
<dbReference type="CDD" id="cd02440">
    <property type="entry name" value="AdoMet_MTases"/>
    <property type="match status" value="1"/>
</dbReference>
<evidence type="ECO:0000256" key="1">
    <source>
        <dbReference type="ARBA" id="ARBA00022603"/>
    </source>
</evidence>
<keyword evidence="3" id="KW-0949">S-adenosyl-L-methionine</keyword>
<evidence type="ECO:0000256" key="2">
    <source>
        <dbReference type="ARBA" id="ARBA00022679"/>
    </source>
</evidence>
<reference evidence="5 6" key="1">
    <citation type="submission" date="2014-03" db="EMBL/GenBank/DDBJ databases">
        <title>The draft genome sequence of Thalassospira alkalitolerans JCM 18968.</title>
        <authorList>
            <person name="Lai Q."/>
            <person name="Shao Z."/>
        </authorList>
    </citation>
    <scope>NUCLEOTIDE SEQUENCE [LARGE SCALE GENOMIC DNA]</scope>
    <source>
        <strain evidence="5 6">JCM 18968</strain>
    </source>
</reference>
<dbReference type="SUPFAM" id="SSF53335">
    <property type="entry name" value="S-adenosyl-L-methionine-dependent methyltransferases"/>
    <property type="match status" value="1"/>
</dbReference>
<proteinExistence type="predicted"/>
<name>A0A1Y2L9N5_9PROT</name>
<sequence>MKVDPNMAPPLFWEQHYGKMTSEPSGRPSAVLKRFVENRATGTALELGCGRGDDAIWLASEGWQVTAVDISKTALDYARANAKRSNVTSKIDFRTCDLVSDFPDGDYDLVSALFLESPVTFPREAVLKQAAAAVRSGGMLLIAAHGPMPHSSAHSQDRVFLSPRQSLNQIDLDPAKWREVFVDTIDRPGTGPDGKAMDLTDTVIVIERI</sequence>
<dbReference type="STRING" id="1293890.TALK_19295"/>